<dbReference type="GO" id="GO:0006032">
    <property type="term" value="P:chitin catabolic process"/>
    <property type="evidence" value="ECO:0007669"/>
    <property type="project" value="TreeGrafter"/>
</dbReference>
<protein>
    <recommendedName>
        <fullName evidence="2">chitinase</fullName>
        <ecNumber evidence="2">3.2.1.14</ecNumber>
    </recommendedName>
</protein>
<feature type="disulfide bond" evidence="4">
    <location>
        <begin position="318"/>
        <end position="332"/>
    </location>
</feature>
<keyword evidence="9" id="KW-1185">Reference proteome</keyword>
<organism evidence="8 9">
    <name type="scientific">Apodospora peruviana</name>
    <dbReference type="NCBI Taxonomy" id="516989"/>
    <lineage>
        <taxon>Eukaryota</taxon>
        <taxon>Fungi</taxon>
        <taxon>Dikarya</taxon>
        <taxon>Ascomycota</taxon>
        <taxon>Pezizomycotina</taxon>
        <taxon>Sordariomycetes</taxon>
        <taxon>Sordariomycetidae</taxon>
        <taxon>Sordariales</taxon>
        <taxon>Lasiosphaeriaceae</taxon>
        <taxon>Apodospora</taxon>
    </lineage>
</organism>
<dbReference type="GO" id="GO:0005576">
    <property type="term" value="C:extracellular region"/>
    <property type="evidence" value="ECO:0007669"/>
    <property type="project" value="TreeGrafter"/>
</dbReference>
<evidence type="ECO:0000259" key="6">
    <source>
        <dbReference type="PROSITE" id="PS50941"/>
    </source>
</evidence>
<comment type="caution">
    <text evidence="8">The sequence shown here is derived from an EMBL/GenBank/DDBJ whole genome shotgun (WGS) entry which is preliminary data.</text>
</comment>
<dbReference type="Pfam" id="PF00704">
    <property type="entry name" value="Glyco_hydro_18"/>
    <property type="match status" value="1"/>
</dbReference>
<dbReference type="CDD" id="cd00035">
    <property type="entry name" value="ChtBD1"/>
    <property type="match status" value="1"/>
</dbReference>
<evidence type="ECO:0000256" key="2">
    <source>
        <dbReference type="ARBA" id="ARBA00012729"/>
    </source>
</evidence>
<dbReference type="EMBL" id="JAUEDM010000001">
    <property type="protein sequence ID" value="KAK3329836.1"/>
    <property type="molecule type" value="Genomic_DNA"/>
</dbReference>
<evidence type="ECO:0000256" key="1">
    <source>
        <dbReference type="ARBA" id="ARBA00008682"/>
    </source>
</evidence>
<dbReference type="InterPro" id="IPR036861">
    <property type="entry name" value="Endochitinase-like_sf"/>
</dbReference>
<evidence type="ECO:0000259" key="7">
    <source>
        <dbReference type="PROSITE" id="PS51910"/>
    </source>
</evidence>
<dbReference type="PROSITE" id="PS51910">
    <property type="entry name" value="GH18_2"/>
    <property type="match status" value="1"/>
</dbReference>
<evidence type="ECO:0000313" key="8">
    <source>
        <dbReference type="EMBL" id="KAK3329836.1"/>
    </source>
</evidence>
<dbReference type="GO" id="GO:0008061">
    <property type="term" value="F:chitin binding"/>
    <property type="evidence" value="ECO:0007669"/>
    <property type="project" value="UniProtKB-UniRule"/>
</dbReference>
<feature type="disulfide bond" evidence="4">
    <location>
        <begin position="313"/>
        <end position="325"/>
    </location>
</feature>
<keyword evidence="4" id="KW-1015">Disulfide bond</keyword>
<evidence type="ECO:0000256" key="3">
    <source>
        <dbReference type="ARBA" id="ARBA00022669"/>
    </source>
</evidence>
<dbReference type="Gene3D" id="3.10.50.10">
    <property type="match status" value="1"/>
</dbReference>
<feature type="domain" description="GH18" evidence="7">
    <location>
        <begin position="17"/>
        <end position="428"/>
    </location>
</feature>
<evidence type="ECO:0000313" key="9">
    <source>
        <dbReference type="Proteomes" id="UP001283341"/>
    </source>
</evidence>
<dbReference type="InterPro" id="IPR029070">
    <property type="entry name" value="Chitinase_insertion_sf"/>
</dbReference>
<name>A0AAE0MEQ4_9PEZI</name>
<dbReference type="InterPro" id="IPR001002">
    <property type="entry name" value="Chitin-bd_1"/>
</dbReference>
<dbReference type="InterPro" id="IPR017853">
    <property type="entry name" value="GH"/>
</dbReference>
<dbReference type="InterPro" id="IPR011583">
    <property type="entry name" value="Chitinase_II/V-like_cat"/>
</dbReference>
<reference evidence="8" key="1">
    <citation type="journal article" date="2023" name="Mol. Phylogenet. Evol.">
        <title>Genome-scale phylogeny and comparative genomics of the fungal order Sordariales.</title>
        <authorList>
            <person name="Hensen N."/>
            <person name="Bonometti L."/>
            <person name="Westerberg I."/>
            <person name="Brannstrom I.O."/>
            <person name="Guillou S."/>
            <person name="Cros-Aarteil S."/>
            <person name="Calhoun S."/>
            <person name="Haridas S."/>
            <person name="Kuo A."/>
            <person name="Mondo S."/>
            <person name="Pangilinan J."/>
            <person name="Riley R."/>
            <person name="LaButti K."/>
            <person name="Andreopoulos B."/>
            <person name="Lipzen A."/>
            <person name="Chen C."/>
            <person name="Yan M."/>
            <person name="Daum C."/>
            <person name="Ng V."/>
            <person name="Clum A."/>
            <person name="Steindorff A."/>
            <person name="Ohm R.A."/>
            <person name="Martin F."/>
            <person name="Silar P."/>
            <person name="Natvig D.O."/>
            <person name="Lalanne C."/>
            <person name="Gautier V."/>
            <person name="Ament-Velasquez S.L."/>
            <person name="Kruys A."/>
            <person name="Hutchinson M.I."/>
            <person name="Powell A.J."/>
            <person name="Barry K."/>
            <person name="Miller A.N."/>
            <person name="Grigoriev I.V."/>
            <person name="Debuchy R."/>
            <person name="Gladieux P."/>
            <person name="Hiltunen Thoren M."/>
            <person name="Johannesson H."/>
        </authorList>
    </citation>
    <scope>NUCLEOTIDE SEQUENCE</scope>
    <source>
        <strain evidence="8">CBS 118394</strain>
    </source>
</reference>
<keyword evidence="5" id="KW-0732">Signal</keyword>
<reference evidence="8" key="2">
    <citation type="submission" date="2023-06" db="EMBL/GenBank/DDBJ databases">
        <authorList>
            <consortium name="Lawrence Berkeley National Laboratory"/>
            <person name="Haridas S."/>
            <person name="Hensen N."/>
            <person name="Bonometti L."/>
            <person name="Westerberg I."/>
            <person name="Brannstrom I.O."/>
            <person name="Guillou S."/>
            <person name="Cros-Aarteil S."/>
            <person name="Calhoun S."/>
            <person name="Kuo A."/>
            <person name="Mondo S."/>
            <person name="Pangilinan J."/>
            <person name="Riley R."/>
            <person name="Labutti K."/>
            <person name="Andreopoulos B."/>
            <person name="Lipzen A."/>
            <person name="Chen C."/>
            <person name="Yanf M."/>
            <person name="Daum C."/>
            <person name="Ng V."/>
            <person name="Clum A."/>
            <person name="Steindorff A."/>
            <person name="Ohm R."/>
            <person name="Martin F."/>
            <person name="Silar P."/>
            <person name="Natvig D."/>
            <person name="Lalanne C."/>
            <person name="Gautier V."/>
            <person name="Ament-Velasquez S.L."/>
            <person name="Kruys A."/>
            <person name="Hutchinson M.I."/>
            <person name="Powell A.J."/>
            <person name="Barry K."/>
            <person name="Miller A.N."/>
            <person name="Grigoriev I.V."/>
            <person name="Debuchy R."/>
            <person name="Gladieux P."/>
            <person name="Thoren M.H."/>
            <person name="Johannesson H."/>
        </authorList>
    </citation>
    <scope>NUCLEOTIDE SEQUENCE</scope>
    <source>
        <strain evidence="8">CBS 118394</strain>
    </source>
</reference>
<dbReference type="Gene3D" id="3.20.20.80">
    <property type="entry name" value="Glycosidases"/>
    <property type="match status" value="2"/>
</dbReference>
<feature type="signal peptide" evidence="5">
    <location>
        <begin position="1"/>
        <end position="16"/>
    </location>
</feature>
<dbReference type="SUPFAM" id="SSF57016">
    <property type="entry name" value="Plant lectins/antimicrobial peptides"/>
    <property type="match status" value="1"/>
</dbReference>
<dbReference type="SUPFAM" id="SSF51445">
    <property type="entry name" value="(Trans)glycosidases"/>
    <property type="match status" value="1"/>
</dbReference>
<dbReference type="SMART" id="SM00636">
    <property type="entry name" value="Glyco_18"/>
    <property type="match status" value="1"/>
</dbReference>
<proteinExistence type="inferred from homology"/>
<dbReference type="AlphaFoldDB" id="A0AAE0MEQ4"/>
<dbReference type="GO" id="GO:0005975">
    <property type="term" value="P:carbohydrate metabolic process"/>
    <property type="evidence" value="ECO:0007669"/>
    <property type="project" value="InterPro"/>
</dbReference>
<dbReference type="PANTHER" id="PTHR11177">
    <property type="entry name" value="CHITINASE"/>
    <property type="match status" value="1"/>
</dbReference>
<keyword evidence="8" id="KW-0378">Hydrolase</keyword>
<gene>
    <name evidence="8" type="ORF">B0H66DRAFT_542141</name>
</gene>
<comment type="similarity">
    <text evidence="1">Belongs to the glycosyl hydrolase 18 family. Chitinase class V subfamily.</text>
</comment>
<evidence type="ECO:0000256" key="4">
    <source>
        <dbReference type="PROSITE-ProRule" id="PRU00261"/>
    </source>
</evidence>
<feature type="domain" description="Chitin-binding type-1" evidence="6">
    <location>
        <begin position="302"/>
        <end position="345"/>
    </location>
</feature>
<dbReference type="InterPro" id="IPR001223">
    <property type="entry name" value="Glyco_hydro18_cat"/>
</dbReference>
<dbReference type="PANTHER" id="PTHR11177:SF337">
    <property type="entry name" value="CHITINASE"/>
    <property type="match status" value="1"/>
</dbReference>
<dbReference type="EC" id="3.2.1.14" evidence="2"/>
<dbReference type="PROSITE" id="PS50941">
    <property type="entry name" value="CHIT_BIND_I_2"/>
    <property type="match status" value="1"/>
</dbReference>
<dbReference type="GO" id="GO:0008843">
    <property type="term" value="F:endochitinase activity"/>
    <property type="evidence" value="ECO:0007669"/>
    <property type="project" value="UniProtKB-EC"/>
</dbReference>
<dbReference type="Gene3D" id="3.30.60.10">
    <property type="entry name" value="Endochitinase-like"/>
    <property type="match status" value="1"/>
</dbReference>
<evidence type="ECO:0000256" key="5">
    <source>
        <dbReference type="SAM" id="SignalP"/>
    </source>
</evidence>
<dbReference type="Proteomes" id="UP001283341">
    <property type="component" value="Unassembled WGS sequence"/>
</dbReference>
<sequence>MRTFSLLAASATAATASRFVVYYDQYHPNAQPSKNVTAGITHVIMAFANSSLFTTDPGGEYVPFKNVTEVREMFDTTTKVCMAIGGWGDTAGFRVGAASNSSRALFAKNVAATVDRLGYDCVDVDWEYPGGNGEDYMQIPNQDKAAEIEQFPLFLEAIKQAIGPAKELSIAVPGLRRDMASLNNNSSAPMIHETVDFVNIMAYDLMNRRDNVTSHHTSVDGALQAVDSYLSAGFPSDKLNLGFAMYAKWFTLANGTTCRHGKGCPTALLEAADGSDIGLSGAMTFEASNLAPVPSNLTTSIDGTCGAGTFSKCPDSQCCGQYGFCGFEPGHCGTGCQSGFGHCEGPSITDSFKKAIAHPRYAWPEGAAWFWDEQTNIFWSWETPELIHLKLAKVVSGRALGGVMAWSLAEDSNDWSHLRAMQHGLNNLTGSSYERFGPRTIRTGASGLRAALPRRGSWHVPVKDEA</sequence>
<accession>A0AAE0MEQ4</accession>
<keyword evidence="3 4" id="KW-0147">Chitin-binding</keyword>
<dbReference type="InterPro" id="IPR050314">
    <property type="entry name" value="Glycosyl_Hydrlase_18"/>
</dbReference>
<feature type="chain" id="PRO_5042243712" description="chitinase" evidence="5">
    <location>
        <begin position="17"/>
        <end position="466"/>
    </location>
</feature>
<comment type="caution">
    <text evidence="4">Lacks conserved residue(s) required for the propagation of feature annotation.</text>
</comment>
<dbReference type="Pfam" id="PF00187">
    <property type="entry name" value="Chitin_bind_1"/>
    <property type="match status" value="1"/>
</dbReference>